<dbReference type="Proteomes" id="UP000655830">
    <property type="component" value="Unassembled WGS sequence"/>
</dbReference>
<dbReference type="AlphaFoldDB" id="A0A926EI75"/>
<keyword evidence="2" id="KW-1185">Reference proteome</keyword>
<protein>
    <submittedName>
        <fullName evidence="1">Replication terminator protein</fullName>
    </submittedName>
</protein>
<evidence type="ECO:0000313" key="1">
    <source>
        <dbReference type="EMBL" id="MBC8580849.1"/>
    </source>
</evidence>
<organism evidence="1 2">
    <name type="scientific">Zhenhengia yiwuensis</name>
    <dbReference type="NCBI Taxonomy" id="2763666"/>
    <lineage>
        <taxon>Bacteria</taxon>
        <taxon>Bacillati</taxon>
        <taxon>Bacillota</taxon>
        <taxon>Clostridia</taxon>
        <taxon>Lachnospirales</taxon>
        <taxon>Lachnospiraceae</taxon>
        <taxon>Zhenhengia</taxon>
    </lineage>
</organism>
<comment type="caution">
    <text evidence="1">The sequence shown here is derived from an EMBL/GenBank/DDBJ whole genome shotgun (WGS) entry which is preliminary data.</text>
</comment>
<gene>
    <name evidence="1" type="ORF">H8718_15125</name>
</gene>
<dbReference type="RefSeq" id="WP_249333546.1">
    <property type="nucleotide sequence ID" value="NZ_JACRSY010000029.1"/>
</dbReference>
<reference evidence="1" key="1">
    <citation type="submission" date="2020-08" db="EMBL/GenBank/DDBJ databases">
        <title>Genome public.</title>
        <authorList>
            <person name="Liu C."/>
            <person name="Sun Q."/>
        </authorList>
    </citation>
    <scope>NUCLEOTIDE SEQUENCE</scope>
    <source>
        <strain evidence="1">NSJ-12</strain>
    </source>
</reference>
<sequence>MASKINLNTFAEGALLERANQAILAVLENIADPNTDHKVKRKVTIELTFVTDKAREMTQVEVVAKPKLAPQSPVSSVILIDTDSNGKVLGTEFRKQIPGQQSIVVDQDTGEVIEPKVETLEPGLQIVK</sequence>
<evidence type="ECO:0000313" key="2">
    <source>
        <dbReference type="Proteomes" id="UP000655830"/>
    </source>
</evidence>
<proteinExistence type="predicted"/>
<name>A0A926EI75_9FIRM</name>
<accession>A0A926EI75</accession>
<dbReference type="EMBL" id="JACRSY010000029">
    <property type="protein sequence ID" value="MBC8580849.1"/>
    <property type="molecule type" value="Genomic_DNA"/>
</dbReference>